<evidence type="ECO:0000256" key="1">
    <source>
        <dbReference type="ARBA" id="ARBA00022729"/>
    </source>
</evidence>
<gene>
    <name evidence="7" type="ORF">PHYSODRAFT_468981</name>
</gene>
<dbReference type="EMBL" id="JH159151">
    <property type="protein sequence ID" value="EGZ27250.1"/>
    <property type="molecule type" value="Genomic_DNA"/>
</dbReference>
<evidence type="ECO:0000256" key="4">
    <source>
        <dbReference type="ARBA" id="ARBA00023180"/>
    </source>
</evidence>
<organism evidence="7 8">
    <name type="scientific">Phytophthora sojae (strain P6497)</name>
    <name type="common">Soybean stem and root rot agent</name>
    <name type="synonym">Phytophthora megasperma f. sp. glycines</name>
    <dbReference type="NCBI Taxonomy" id="1094619"/>
    <lineage>
        <taxon>Eukaryota</taxon>
        <taxon>Sar</taxon>
        <taxon>Stramenopiles</taxon>
        <taxon>Oomycota</taxon>
        <taxon>Peronosporomycetes</taxon>
        <taxon>Peronosporales</taxon>
        <taxon>Peronosporaceae</taxon>
        <taxon>Phytophthora</taxon>
    </lineage>
</organism>
<dbReference type="InterPro" id="IPR013519">
    <property type="entry name" value="Int_alpha_beta-p"/>
</dbReference>
<dbReference type="InterPro" id="IPR003644">
    <property type="entry name" value="Calx_beta"/>
</dbReference>
<dbReference type="InterPro" id="IPR028994">
    <property type="entry name" value="Integrin_alpha_N"/>
</dbReference>
<keyword evidence="2" id="KW-0677">Repeat</keyword>
<evidence type="ECO:0000313" key="7">
    <source>
        <dbReference type="EMBL" id="EGZ27250.1"/>
    </source>
</evidence>
<dbReference type="SMART" id="SM00191">
    <property type="entry name" value="Int_alpha"/>
    <property type="match status" value="7"/>
</dbReference>
<dbReference type="SUPFAM" id="SSF69318">
    <property type="entry name" value="Integrin alpha N-terminal domain"/>
    <property type="match status" value="1"/>
</dbReference>
<evidence type="ECO:0000256" key="2">
    <source>
        <dbReference type="ARBA" id="ARBA00022737"/>
    </source>
</evidence>
<evidence type="ECO:0000259" key="6">
    <source>
        <dbReference type="Pfam" id="PF03160"/>
    </source>
</evidence>
<dbReference type="OMA" id="DINHNYA"/>
<dbReference type="PANTHER" id="PTHR36220:SF1">
    <property type="entry name" value="GAMMA TUBULIN COMPLEX COMPONENT C-TERMINAL DOMAIN-CONTAINING PROTEIN"/>
    <property type="match status" value="1"/>
</dbReference>
<evidence type="ECO:0000256" key="3">
    <source>
        <dbReference type="ARBA" id="ARBA00022837"/>
    </source>
</evidence>
<feature type="domain" description="Calx-beta" evidence="6">
    <location>
        <begin position="3680"/>
        <end position="3744"/>
    </location>
</feature>
<feature type="chain" id="PRO_5003471326" description="Calx-beta domain-containing protein" evidence="5">
    <location>
        <begin position="31"/>
        <end position="3750"/>
    </location>
</feature>
<dbReference type="GeneID" id="20653751"/>
<dbReference type="KEGG" id="psoj:PHYSODRAFT_468981"/>
<dbReference type="InterPro" id="IPR013517">
    <property type="entry name" value="FG-GAP"/>
</dbReference>
<reference evidence="7 8" key="1">
    <citation type="journal article" date="2006" name="Science">
        <title>Phytophthora genome sequences uncover evolutionary origins and mechanisms of pathogenesis.</title>
        <authorList>
            <person name="Tyler B.M."/>
            <person name="Tripathy S."/>
            <person name="Zhang X."/>
            <person name="Dehal P."/>
            <person name="Jiang R.H."/>
            <person name="Aerts A."/>
            <person name="Arredondo F.D."/>
            <person name="Baxter L."/>
            <person name="Bensasson D."/>
            <person name="Beynon J.L."/>
            <person name="Chapman J."/>
            <person name="Damasceno C.M."/>
            <person name="Dorrance A.E."/>
            <person name="Dou D."/>
            <person name="Dickerman A.W."/>
            <person name="Dubchak I.L."/>
            <person name="Garbelotto M."/>
            <person name="Gijzen M."/>
            <person name="Gordon S.G."/>
            <person name="Govers F."/>
            <person name="Grunwald N.J."/>
            <person name="Huang W."/>
            <person name="Ivors K.L."/>
            <person name="Jones R.W."/>
            <person name="Kamoun S."/>
            <person name="Krampis K."/>
            <person name="Lamour K.H."/>
            <person name="Lee M.K."/>
            <person name="McDonald W.H."/>
            <person name="Medina M."/>
            <person name="Meijer H.J."/>
            <person name="Nordberg E.K."/>
            <person name="Maclean D.J."/>
            <person name="Ospina-Giraldo M.D."/>
            <person name="Morris P.F."/>
            <person name="Phuntumart V."/>
            <person name="Putnam N.H."/>
            <person name="Rash S."/>
            <person name="Rose J.K."/>
            <person name="Sakihama Y."/>
            <person name="Salamov A.A."/>
            <person name="Savidor A."/>
            <person name="Scheuring C.F."/>
            <person name="Smith B.M."/>
            <person name="Sobral B.W."/>
            <person name="Terry A."/>
            <person name="Torto-Alalibo T.A."/>
            <person name="Win J."/>
            <person name="Xu Z."/>
            <person name="Zhang H."/>
            <person name="Grigoriev I.V."/>
            <person name="Rokhsar D.S."/>
            <person name="Boore J.L."/>
        </authorList>
    </citation>
    <scope>NUCLEOTIDE SEQUENCE [LARGE SCALE GENOMIC DNA]</scope>
    <source>
        <strain evidence="7 8">P6497</strain>
    </source>
</reference>
<sequence length="3750" mass="395656">MARCWEGQGVLHRCVALLLVVCLLASTTLAKQLTVLVQPLTSTAGEPLSVQPVLALTDDSGNILTTESSGTVSVSIGNSPSRFAVVYPSGAAFSFVNGIAHCSGLYINEANVGFTLVFSSYYHGVRAETSSFDVVVGPRYRLAILADISTAYGGTPFLPQPTAGVVDKGGNLVTATSEGSVRIEIEVNPVGGVLQPAALLNVSIVSGIARFRGAFIDVAGSPYELRYTTDLVLAGGSTVVTNPFTVAAGVCNKLNLTSSPGTSRGGKAFLMQPVLKLLDSGGNILQADSSSIIRVTIAANPSRGTLTPTDALTAKVQKGIAIFRSLKIDKAGNGYSLRFTLYNKVEGKNTWKKSDVVQVSKTFDVLTGTPVSLYLQRNLSDGVLDGQPNEEQPIVALLDSGGNVVTSLETGTVTASLVSSASVSSSVVVDTSTAPLLTVVNVRALINSTYPMPYGVGARVSVQVTFSDEVSIKGAPTLELATSTNGAGANGKAVAVATTTVWSSTFAFEYDVVVTDKTADLEYTSTTALSLNGGMISDRNGKTPILALPALGSANSLSGTSAVVIDTTAPVITSVTCASPGDGEYGTGQQINLRVQFSQPVSVYGSPLLLVALTTVGGGAGVRNAVFSSGNNTNVLVFVYTVQNGDMASRLDVTANINVNGGFIKHFSQRPTTDVVVTMSTVPTKLSTANNIVIDTAIPTIDATVGVTSSTSNGIYAPGDEIKILITFTKPVAVTGYPRLFLETGPIKRPAGYSSGSGTKVLTFVYRVSAGDTAGSGFLNYRDNQALNLNGGTISRFLVGSSGAVGASAVITLTAATLAGKALSDNAQLTIDGLPPTVTRISVSSVSSAPSTTVTRGDEVVIGISFSALVTVDTTKGTPSLLMDVGDQNREAVYKSGSGSQSLLFSYKVRLGDRAQLGANYRSRSALVLNGGTIRRTSMAPTLDAYLTLPDPPSLSPQIVVDRAFGFVTNITSFTADVASGSYGSKQVITLSIVFSDEVALSGTSPPSLKINTGTVVPYATGSSTNTLVFLYIVQNGEATASLDKIDDNAILCAAPACQIINYNGEPASLSLTGINLMPANIVVDTSAPQVVSVYAVTTAPTVNNGVFVVGDVIDVVVKMDREVFIDPPPSAYPDKAPLLLLNTVKGGKPVLCIGYANNDRHVLLFRYVVEVGDVAADLAYMDQNALTLNSGQSSIKRFSTTPTTDAVLTLPVPVPLGVLLKVNGNTIPAVLSVSSTTANGLYRCGDQITITVFFSQHVIVKGGPFLWLDMGAVARKALYNGGSGSTVLTFIYTVQEGDYSVDMEYVDHHSLDSTTSVSDTIATAILHLSTNPTTVADVDLPFPFTQGSLSFNKNLQVNGRKPSIVSTRFVSPDGLYKVSQSVVMEVAFSSCVVIDRGALGVQGPTPRLRFQPTPVSSLSVSSATTITRYGVYVSGSPGTALRFEYSIKTGDTAIALDYADTAALELNGARILTCTANANVAPTQSVDLHLNPPGGRLLGATVKPVVFGKATFTDLVVDRLGFDYHIKFSAQYQTMLETSASFDVLSSAVYGLRSSPYASGDSLGSSVDVDGDTLVLGGPGASEPISAVQIVTALGDAETYVNEIQVLQTVAQQQPAVQVLTSSAAPGETIGGWFYLKLGFIGPTRRLAYNADPTQVSVALEMDLGFGLQTISVTREPNTYCACSNGYVWRITFLYAEGPLDALTVASSQLTGRLATIGDGRGGIAAVIAVPSTTLGGTMTLQLGNLITRNIKFNVDEAELTGILTQDLHLDVWSVSRSPPGSMNTYTWSVTFTASDTLYDVPQLLPQGILLTGYGASLTVRTERNGQGRLSGFFRLRFRTDIFPSDETGDIPVAATDHDVEVALESLVSVNDVTVQRSTSMNVYGGYSWTVTFVQVNTRNDYGPVVDSSGNLPALVPVTTKLKGTNARVAVQVGGYEPSSLTADGLGTNVGLPGGSAGMVAVFTRGNNDWKQQGGTIEGHDTRGGDLFGSSVSLQGNTLVVGAPAAAIFGDFERQSLLCNADGGYLRFLFNGKASDPVPYDANMRELQSVIADVMSVDYGEVQIDTTFNKLCAGTEIDLTLRAGDHGDDSGNIPDLSVDSSALTKLGGPGAAQMHEYSAGTFRSDGSSAKGLQCGAAYVFTRDQALSTWSEYTKLAPPAELIGNVRDYGAAVALSDPFAIVGSPGAFNEEGRAFVYQYNGVDRWKLFQTLSAAPNVITSGDRFGEAVAISGTATTTIVVGAPGYASKSGAVFVFDLVGGYFQSRQMLLTVTPEMQPGDRFGNALDLDMLSTYTLVVGAHRHTYQSPGMLDAVDGGLVLVFVRRSSTDIFFVLQQVLYGSDTRARDRFGTSVAVAKDTIVVGAHELYEGARTIRKAVQAITTSALESEATGKIQGGSFVLSFLRSNAGEDPTKVTTLKRMQTRLIACDITVSGLQAILETDFELTNVIVRRDGPSTANGYTWYVTFAGSSGEVPLLEADSTGLTGGEVTVKWVSRLAPVLRGSAYVFTRDANGKWTEQASFFPREKQYFAWFGSAVAIHKRTAVIGAPNLDTYVSGINSGGAFVSDLGIMSLRFSAKTYSVLEGDSLDVTVQRCSRSGGFCAMDVSAAPQLYIEYDTGDAFSDRQSGSQTYVPVIPHIGPYRKMSSLDAAGRQGSASVFFAKDVMGQEPFPQIGNGRWLSADTVGTANGRNQFYGSSERRSLWVDTLFDYAGSSDYSSSSGELYFDGVDDLMHAFTVQTTNDFVVENPDETVMMRLSLPGIWPSVTGDLWSTLTIKDNGDGGSGARSYLAHLNPDPALAQVQSEFSTSVSVFNAGNVAAVGAPSEKSDGGVKCGAVHFFVRRSGFWERDATVFPSDCTPDMRFGASVAIDGSLGPVRAIVGAPGADAAYIYLYTRDGLTPAARWTQETRLDEPTLPTDDINHNYAGANAVTIFGDVAVVGASGLEKVFVYHRGIDGLWKLVSTLRASDRVQYQILERTVEQAYAFGYSLDMDRRTIIVGAPFSDACAFTAQQYHSADFDRRYFAKGAAYVFHLEAQEQRIVLRTSNPLTAGTFRLTATRRGITGITRAINYGATAAEVKAALEGTNGQDGDGSTIEALGFRLLEVGRTGSIDQGFTWSVTFIGEILSVPVLSPSWSGYGCTTCKPFSSTFIADPARQILVSEAIVGAAGSSAFTTTTWDFETGDLTGWVATGTAFDQQPTYGDNSYARINTYRQGGTPGASPRGQRAQHEGRYWVGTFESRPGAGKATTAAQVAAQMCGFANDELCRAPNYKLPSASASAGTTQGDGPQGTLTSLPFTIEGQWMSFRVGGGCDVRFVYVELLIDGQPAAVAESVAAEQVAVEVTADGAAATTSAGDSIRPVTATSKLRATGRCQESMHTVTWDLSAFQNRSAQVRIVDASSNVVWGHINFDDVRFSWGATRVAQSSTSKAGAAYTFRRRAPGAAFPTAKCEGMNRWNCEWEFQARLAASDKRSEDLFGSSVAVDDVQGIAVIAAPGQPGVDANNSIDRVLSDGLDVSKGGLAAMEQVGSIYVFRRSDEVRDGAGVLLRTPKWTPKEVAKIQYPQKQRQSRFGAAMDVDGSDLVVGAPGFSISPVLPQSGRAFAYDLSIAGVKFTSPWFACIEGNPDGLVGLTLSRSAATSNLTRPLTVGYATEDRSAVGVDALKFSACLKVPSTQRKNCGDYQQSAGEVTFAAGETSKLVTIPIMEDTCLEQWEKHFVVRLHVPGGEPLLGEDFIARVRIDDDDFGSDPC</sequence>
<proteinExistence type="predicted"/>
<name>G4YPB6_PHYSP</name>
<dbReference type="PANTHER" id="PTHR36220">
    <property type="entry name" value="UNNAMED PRODUCT"/>
    <property type="match status" value="1"/>
</dbReference>
<evidence type="ECO:0000256" key="5">
    <source>
        <dbReference type="SAM" id="SignalP"/>
    </source>
</evidence>
<dbReference type="Pfam" id="PF14312">
    <property type="entry name" value="FG-GAP_2"/>
    <property type="match status" value="5"/>
</dbReference>
<protein>
    <recommendedName>
        <fullName evidence="6">Calx-beta domain-containing protein</fullName>
    </recommendedName>
</protein>
<dbReference type="InterPro" id="IPR038081">
    <property type="entry name" value="CalX-like_sf"/>
</dbReference>
<dbReference type="Pfam" id="PF03160">
    <property type="entry name" value="Calx-beta"/>
    <property type="match status" value="1"/>
</dbReference>
<dbReference type="InParanoid" id="G4YPB6"/>
<keyword evidence="1 5" id="KW-0732">Signal</keyword>
<keyword evidence="3" id="KW-0106">Calcium</keyword>
<feature type="signal peptide" evidence="5">
    <location>
        <begin position="1"/>
        <end position="30"/>
    </location>
</feature>
<accession>G4YPB6</accession>
<keyword evidence="8" id="KW-1185">Reference proteome</keyword>
<keyword evidence="4" id="KW-0325">Glycoprotein</keyword>
<dbReference type="Proteomes" id="UP000002640">
    <property type="component" value="Unassembled WGS sequence"/>
</dbReference>
<evidence type="ECO:0000313" key="8">
    <source>
        <dbReference type="Proteomes" id="UP000002640"/>
    </source>
</evidence>
<dbReference type="RefSeq" id="XP_009514525.1">
    <property type="nucleotide sequence ID" value="XM_009516230.1"/>
</dbReference>
<dbReference type="GO" id="GO:0007154">
    <property type="term" value="P:cell communication"/>
    <property type="evidence" value="ECO:0007669"/>
    <property type="project" value="InterPro"/>
</dbReference>
<dbReference type="Gene3D" id="2.130.10.130">
    <property type="entry name" value="Integrin alpha, N-terminal"/>
    <property type="match status" value="2"/>
</dbReference>
<dbReference type="Gene3D" id="2.60.40.2030">
    <property type="match status" value="1"/>
</dbReference>
<dbReference type="GO" id="GO:0016020">
    <property type="term" value="C:membrane"/>
    <property type="evidence" value="ECO:0007669"/>
    <property type="project" value="InterPro"/>
</dbReference>
<dbReference type="SUPFAM" id="SSF141072">
    <property type="entry name" value="CalX-like"/>
    <property type="match status" value="1"/>
</dbReference>